<dbReference type="CDD" id="cd09272">
    <property type="entry name" value="RNase_HI_RT_Ty1"/>
    <property type="match status" value="1"/>
</dbReference>
<dbReference type="PANTHER" id="PTHR11439:SF455">
    <property type="entry name" value="RLK (RECEPTOR-LIKE PROTEIN KINASE) 8, PUTATIVE-RELATED"/>
    <property type="match status" value="1"/>
</dbReference>
<organism evidence="1 2">
    <name type="scientific">Lithospermum erythrorhizon</name>
    <name type="common">Purple gromwell</name>
    <name type="synonym">Lithospermum officinale var. erythrorhizon</name>
    <dbReference type="NCBI Taxonomy" id="34254"/>
    <lineage>
        <taxon>Eukaryota</taxon>
        <taxon>Viridiplantae</taxon>
        <taxon>Streptophyta</taxon>
        <taxon>Embryophyta</taxon>
        <taxon>Tracheophyta</taxon>
        <taxon>Spermatophyta</taxon>
        <taxon>Magnoliopsida</taxon>
        <taxon>eudicotyledons</taxon>
        <taxon>Gunneridae</taxon>
        <taxon>Pentapetalae</taxon>
        <taxon>asterids</taxon>
        <taxon>lamiids</taxon>
        <taxon>Boraginales</taxon>
        <taxon>Boraginaceae</taxon>
        <taxon>Boraginoideae</taxon>
        <taxon>Lithospermeae</taxon>
        <taxon>Lithospermum</taxon>
    </lineage>
</organism>
<keyword evidence="2" id="KW-1185">Reference proteome</keyword>
<dbReference type="Proteomes" id="UP001454036">
    <property type="component" value="Unassembled WGS sequence"/>
</dbReference>
<dbReference type="EMBL" id="BAABME010025940">
    <property type="protein sequence ID" value="GAA0173002.1"/>
    <property type="molecule type" value="Genomic_DNA"/>
</dbReference>
<name>A0AAV3R9C5_LITER</name>
<accession>A0AAV3R9C5</accession>
<evidence type="ECO:0000313" key="1">
    <source>
        <dbReference type="EMBL" id="GAA0173002.1"/>
    </source>
</evidence>
<comment type="caution">
    <text evidence="1">The sequence shown here is derived from an EMBL/GenBank/DDBJ whole genome shotgun (WGS) entry which is preliminary data.</text>
</comment>
<dbReference type="PANTHER" id="PTHR11439">
    <property type="entry name" value="GAG-POL-RELATED RETROTRANSPOSON"/>
    <property type="match status" value="1"/>
</dbReference>
<gene>
    <name evidence="1" type="ORF">LIER_41440</name>
</gene>
<evidence type="ECO:0000313" key="2">
    <source>
        <dbReference type="Proteomes" id="UP001454036"/>
    </source>
</evidence>
<evidence type="ECO:0008006" key="3">
    <source>
        <dbReference type="Google" id="ProtNLM"/>
    </source>
</evidence>
<reference evidence="1 2" key="1">
    <citation type="submission" date="2024-01" db="EMBL/GenBank/DDBJ databases">
        <title>The complete chloroplast genome sequence of Lithospermum erythrorhizon: insights into the phylogenetic relationship among Boraginaceae species and the maternal lineages of purple gromwells.</title>
        <authorList>
            <person name="Okada T."/>
            <person name="Watanabe K."/>
        </authorList>
    </citation>
    <scope>NUCLEOTIDE SEQUENCE [LARGE SCALE GENOMIC DNA]</scope>
</reference>
<proteinExistence type="predicted"/>
<protein>
    <recommendedName>
        <fullName evidence="3">Mitochondrial protein</fullName>
    </recommendedName>
</protein>
<dbReference type="AlphaFoldDB" id="A0AAV3R9C5"/>
<sequence length="168" mass="18576">MAKVSSAADHSPLFDPSSYRCLIGALQYLAFTSPDITYVVNQASQTMHNPSTSDKIAAKRILRYLAGTITYGYCVLLGDNIISWSLKKQPTVSRSSTEAEYLAYNPVLHSRSKDIALDYHFVREKVSLGDLIVKHVPTQLQLADAFTKPLSTAKFLVAFSNFCLIKPA</sequence>